<evidence type="ECO:0000313" key="2">
    <source>
        <dbReference type="Proteomes" id="UP001207468"/>
    </source>
</evidence>
<comment type="caution">
    <text evidence="1">The sequence shown here is derived from an EMBL/GenBank/DDBJ whole genome shotgun (WGS) entry which is preliminary data.</text>
</comment>
<evidence type="ECO:0000313" key="1">
    <source>
        <dbReference type="EMBL" id="KAI9458261.1"/>
    </source>
</evidence>
<gene>
    <name evidence="1" type="ORF">F5148DRAFT_983822</name>
</gene>
<name>A0ACC0U2W2_9AGAM</name>
<dbReference type="Proteomes" id="UP001207468">
    <property type="component" value="Unassembled WGS sequence"/>
</dbReference>
<sequence>MGTVRIYITRHGETEENEQGIVQGQLDTALNAEGEKQADLVAKALKDVPFDACYSSDLRRAADTAKRILVYHDGVGLQTQMALRGHHMGHFQGRLYEDFKAKRLVLNEGERTQEPESSENVTRRAVTWWNETIAGTTASHVLVVSHSAWIALLVEGLLEQESIRAASGMMVGRHGNAGVSIIEMPRERGRGDLLQFGSVMHLRKDVETV</sequence>
<protein>
    <submittedName>
        <fullName evidence="1">Phosphoglycerate mutase-like protein</fullName>
    </submittedName>
</protein>
<organism evidence="1 2">
    <name type="scientific">Russula earlei</name>
    <dbReference type="NCBI Taxonomy" id="71964"/>
    <lineage>
        <taxon>Eukaryota</taxon>
        <taxon>Fungi</taxon>
        <taxon>Dikarya</taxon>
        <taxon>Basidiomycota</taxon>
        <taxon>Agaricomycotina</taxon>
        <taxon>Agaricomycetes</taxon>
        <taxon>Russulales</taxon>
        <taxon>Russulaceae</taxon>
        <taxon>Russula</taxon>
    </lineage>
</organism>
<keyword evidence="2" id="KW-1185">Reference proteome</keyword>
<dbReference type="EMBL" id="JAGFNK010000212">
    <property type="protein sequence ID" value="KAI9458261.1"/>
    <property type="molecule type" value="Genomic_DNA"/>
</dbReference>
<proteinExistence type="predicted"/>
<reference evidence="1" key="1">
    <citation type="submission" date="2021-03" db="EMBL/GenBank/DDBJ databases">
        <title>Evolutionary priming and transition to the ectomycorrhizal habit in an iconic lineage of mushroom-forming fungi: is preadaptation a requirement?</title>
        <authorList>
            <consortium name="DOE Joint Genome Institute"/>
            <person name="Looney B.P."/>
            <person name="Miyauchi S."/>
            <person name="Morin E."/>
            <person name="Drula E."/>
            <person name="Courty P.E."/>
            <person name="Chicoki N."/>
            <person name="Fauchery L."/>
            <person name="Kohler A."/>
            <person name="Kuo A."/>
            <person name="LaButti K."/>
            <person name="Pangilinan J."/>
            <person name="Lipzen A."/>
            <person name="Riley R."/>
            <person name="Andreopoulos W."/>
            <person name="He G."/>
            <person name="Johnson J."/>
            <person name="Barry K.W."/>
            <person name="Grigoriev I.V."/>
            <person name="Nagy L."/>
            <person name="Hibbett D."/>
            <person name="Henrissat B."/>
            <person name="Matheny P.B."/>
            <person name="Labbe J."/>
            <person name="Martin A.F."/>
        </authorList>
    </citation>
    <scope>NUCLEOTIDE SEQUENCE</scope>
    <source>
        <strain evidence="1">BPL698</strain>
    </source>
</reference>
<accession>A0ACC0U2W2</accession>